<dbReference type="SUPFAM" id="SSF53474">
    <property type="entry name" value="alpha/beta-Hydrolases"/>
    <property type="match status" value="1"/>
</dbReference>
<dbReference type="Proteomes" id="UP000250321">
    <property type="component" value="Unassembled WGS sequence"/>
</dbReference>
<evidence type="ECO:0000313" key="1">
    <source>
        <dbReference type="EMBL" id="PQQ16988.1"/>
    </source>
</evidence>
<sequence length="75" mass="8176">MPSDCRECRVLTVHGSADETIPVEDALEFSKDNTNHKLHVIEGADHCYTSHQAELVSVVLDFIKAGSAAGQGYFN</sequence>
<evidence type="ECO:0008006" key="3">
    <source>
        <dbReference type="Google" id="ProtNLM"/>
    </source>
</evidence>
<dbReference type="AlphaFoldDB" id="A0A314ZIE9"/>
<dbReference type="GO" id="GO:0005829">
    <property type="term" value="C:cytosol"/>
    <property type="evidence" value="ECO:0007669"/>
    <property type="project" value="TreeGrafter"/>
</dbReference>
<reference evidence="1 2" key="1">
    <citation type="submission" date="2018-02" db="EMBL/GenBank/DDBJ databases">
        <title>Draft genome of wild Prunus yedoensis var. nudiflora.</title>
        <authorList>
            <person name="Baek S."/>
            <person name="Kim J.-H."/>
            <person name="Choi K."/>
            <person name="Kim G.-B."/>
            <person name="Cho A."/>
            <person name="Jang H."/>
            <person name="Shin C.-H."/>
            <person name="Yu H.-J."/>
            <person name="Mun J.-H."/>
        </authorList>
    </citation>
    <scope>NUCLEOTIDE SEQUENCE [LARGE SCALE GENOMIC DNA]</scope>
    <source>
        <strain evidence="2">cv. Jeju island</strain>
        <tissue evidence="1">Leaf</tissue>
    </source>
</reference>
<accession>A0A314ZIE9</accession>
<protein>
    <recommendedName>
        <fullName evidence="3">Peptidase S9 prolyl oligopeptidase catalytic domain-containing protein</fullName>
    </recommendedName>
</protein>
<evidence type="ECO:0000313" key="2">
    <source>
        <dbReference type="Proteomes" id="UP000250321"/>
    </source>
</evidence>
<dbReference type="PANTHER" id="PTHR42886:SF53">
    <property type="entry name" value="ALPHA_BETA-HYDROLASES SUPERFAMILY PROTEIN"/>
    <property type="match status" value="1"/>
</dbReference>
<dbReference type="Gene3D" id="3.40.50.1820">
    <property type="entry name" value="alpha/beta hydrolase"/>
    <property type="match status" value="1"/>
</dbReference>
<gene>
    <name evidence="1" type="ORF">Pyn_02840</name>
</gene>
<dbReference type="InterPro" id="IPR029058">
    <property type="entry name" value="AB_hydrolase_fold"/>
</dbReference>
<proteinExistence type="predicted"/>
<dbReference type="OrthoDB" id="9988524at2759"/>
<dbReference type="EMBL" id="PJQY01000168">
    <property type="protein sequence ID" value="PQQ16988.1"/>
    <property type="molecule type" value="Genomic_DNA"/>
</dbReference>
<keyword evidence="2" id="KW-1185">Reference proteome</keyword>
<name>A0A314ZIE9_PRUYE</name>
<dbReference type="PANTHER" id="PTHR42886">
    <property type="entry name" value="RE40534P-RELATED"/>
    <property type="match status" value="1"/>
</dbReference>
<comment type="caution">
    <text evidence="1">The sequence shown here is derived from an EMBL/GenBank/DDBJ whole genome shotgun (WGS) entry which is preliminary data.</text>
</comment>
<organism evidence="1 2">
    <name type="scientific">Prunus yedoensis var. nudiflora</name>
    <dbReference type="NCBI Taxonomy" id="2094558"/>
    <lineage>
        <taxon>Eukaryota</taxon>
        <taxon>Viridiplantae</taxon>
        <taxon>Streptophyta</taxon>
        <taxon>Embryophyta</taxon>
        <taxon>Tracheophyta</taxon>
        <taxon>Spermatophyta</taxon>
        <taxon>Magnoliopsida</taxon>
        <taxon>eudicotyledons</taxon>
        <taxon>Gunneridae</taxon>
        <taxon>Pentapetalae</taxon>
        <taxon>rosids</taxon>
        <taxon>fabids</taxon>
        <taxon>Rosales</taxon>
        <taxon>Rosaceae</taxon>
        <taxon>Amygdaloideae</taxon>
        <taxon>Amygdaleae</taxon>
        <taxon>Prunus</taxon>
    </lineage>
</organism>
<dbReference type="STRING" id="2094558.A0A314ZIE9"/>